<reference evidence="2" key="2">
    <citation type="journal article" date="2023" name="Microbiol Resour">
        <title>Decontamination and Annotation of the Draft Genome Sequence of the Oomycete Lagenidium giganteum ARSEF 373.</title>
        <authorList>
            <person name="Morgan W.R."/>
            <person name="Tartar A."/>
        </authorList>
    </citation>
    <scope>NUCLEOTIDE SEQUENCE</scope>
    <source>
        <strain evidence="2">ARSEF 373</strain>
    </source>
</reference>
<dbReference type="Gene3D" id="3.30.420.10">
    <property type="entry name" value="Ribonuclease H-like superfamily/Ribonuclease H"/>
    <property type="match status" value="1"/>
</dbReference>
<dbReference type="SUPFAM" id="SSF53098">
    <property type="entry name" value="Ribonuclease H-like"/>
    <property type="match status" value="1"/>
</dbReference>
<dbReference type="InterPro" id="IPR025724">
    <property type="entry name" value="GAG-pre-integrase_dom"/>
</dbReference>
<dbReference type="Pfam" id="PF13976">
    <property type="entry name" value="gag_pre-integrs"/>
    <property type="match status" value="1"/>
</dbReference>
<dbReference type="EMBL" id="DAKRPA010000297">
    <property type="protein sequence ID" value="DAZ93705.1"/>
    <property type="molecule type" value="Genomic_DNA"/>
</dbReference>
<dbReference type="PROSITE" id="PS50994">
    <property type="entry name" value="INTEGRASE"/>
    <property type="match status" value="1"/>
</dbReference>
<accession>A0AAV2YI31</accession>
<evidence type="ECO:0000259" key="1">
    <source>
        <dbReference type="PROSITE" id="PS50994"/>
    </source>
</evidence>
<dbReference type="InterPro" id="IPR012337">
    <property type="entry name" value="RNaseH-like_sf"/>
</dbReference>
<dbReference type="InterPro" id="IPR001584">
    <property type="entry name" value="Integrase_cat-core"/>
</dbReference>
<protein>
    <recommendedName>
        <fullName evidence="1">Integrase catalytic domain-containing protein</fullName>
    </recommendedName>
</protein>
<comment type="caution">
    <text evidence="2">The sequence shown here is derived from an EMBL/GenBank/DDBJ whole genome shotgun (WGS) entry which is preliminary data.</text>
</comment>
<dbReference type="PANTHER" id="PTHR42648:SF28">
    <property type="entry name" value="TRANSPOSON-ENCODED PROTEIN WITH RIBONUCLEASE H-LIKE AND RETROVIRUS ZINC FINGER-LIKE DOMAINS"/>
    <property type="match status" value="1"/>
</dbReference>
<feature type="domain" description="Integrase catalytic" evidence="1">
    <location>
        <begin position="109"/>
        <end position="269"/>
    </location>
</feature>
<dbReference type="Pfam" id="PF00665">
    <property type="entry name" value="rve"/>
    <property type="match status" value="1"/>
</dbReference>
<dbReference type="InterPro" id="IPR039537">
    <property type="entry name" value="Retrotran_Ty1/copia-like"/>
</dbReference>
<dbReference type="PANTHER" id="PTHR42648">
    <property type="entry name" value="TRANSPOSASE, PUTATIVE-RELATED"/>
    <property type="match status" value="1"/>
</dbReference>
<dbReference type="AlphaFoldDB" id="A0AAV2YI31"/>
<gene>
    <name evidence="2" type="ORF">N0F65_010200</name>
</gene>
<keyword evidence="3" id="KW-1185">Reference proteome</keyword>
<proteinExistence type="predicted"/>
<dbReference type="GO" id="GO:0015074">
    <property type="term" value="P:DNA integration"/>
    <property type="evidence" value="ECO:0007669"/>
    <property type="project" value="InterPro"/>
</dbReference>
<name>A0AAV2YI31_9STRA</name>
<sequence>MDDGEIFKIECHDGTWSFDTIDMTAFKAGRRLGQSATPVIANFAAADGVADMKFWHQRLGHLCPEYVRLTADRDLMKGMMVRKREHQRCEVCCVSKQKAKPRQKKLQGRVSAPNEMIYADLLFLGQHNRTRFSAVLVTIDVFTKFVFVFLLKSKTQDEVNMRIQQYIRWAERQTCRVGVEGDDVTHQVKTILTDRDTEFVNHASEQWFAGAGIVHVKAGPKRSHLNPCARVHQTLVEMTAAYIKNRVYFRGTNVSPFQLMFGFRPDILP</sequence>
<organism evidence="2 3">
    <name type="scientific">Lagenidium giganteum</name>
    <dbReference type="NCBI Taxonomy" id="4803"/>
    <lineage>
        <taxon>Eukaryota</taxon>
        <taxon>Sar</taxon>
        <taxon>Stramenopiles</taxon>
        <taxon>Oomycota</taxon>
        <taxon>Peronosporomycetes</taxon>
        <taxon>Pythiales</taxon>
        <taxon>Pythiaceae</taxon>
    </lineage>
</organism>
<dbReference type="GO" id="GO:0003676">
    <property type="term" value="F:nucleic acid binding"/>
    <property type="evidence" value="ECO:0007669"/>
    <property type="project" value="InterPro"/>
</dbReference>
<dbReference type="Proteomes" id="UP001146120">
    <property type="component" value="Unassembled WGS sequence"/>
</dbReference>
<reference evidence="2" key="1">
    <citation type="submission" date="2022-11" db="EMBL/GenBank/DDBJ databases">
        <authorList>
            <person name="Morgan W.R."/>
            <person name="Tartar A."/>
        </authorList>
    </citation>
    <scope>NUCLEOTIDE SEQUENCE</scope>
    <source>
        <strain evidence="2">ARSEF 373</strain>
    </source>
</reference>
<dbReference type="InterPro" id="IPR036397">
    <property type="entry name" value="RNaseH_sf"/>
</dbReference>
<evidence type="ECO:0000313" key="2">
    <source>
        <dbReference type="EMBL" id="DAZ93705.1"/>
    </source>
</evidence>
<evidence type="ECO:0000313" key="3">
    <source>
        <dbReference type="Proteomes" id="UP001146120"/>
    </source>
</evidence>